<protein>
    <submittedName>
        <fullName evidence="1">Uncharacterized protein</fullName>
    </submittedName>
</protein>
<dbReference type="KEGG" id="lbe:MOO44_04050"/>
<reference evidence="1" key="1">
    <citation type="journal article" date="2022" name="Int. J. Syst. Evol. Microbiol.">
        <title>Apilactobacillus apisilvae sp. nov., Nicolia spurrieriana gen. nov. sp. nov., Bombilactobacillus folatiphilus sp. nov. and Bombilactobacillus thymidiniphilus sp. nov., four new lactic acid bacterial isolates from stingless bees Tetragonula carbonaria and Austroplebeia australis.</title>
        <authorList>
            <person name="Oliphant S.A."/>
            <person name="Watson-Haigh N.S."/>
            <person name="Sumby K.M."/>
            <person name="Gardner J."/>
            <person name="Groom S."/>
            <person name="Jiranek V."/>
        </authorList>
    </citation>
    <scope>NUCLEOTIDE SEQUENCE</scope>
    <source>
        <strain evidence="1">SGEP1_A5</strain>
    </source>
</reference>
<proteinExistence type="predicted"/>
<accession>A0A976RT09</accession>
<dbReference type="AlphaFoldDB" id="A0A976RT09"/>
<organism evidence="1 2">
    <name type="scientific">Nicoliella spurrieriana</name>
    <dbReference type="NCBI Taxonomy" id="2925830"/>
    <lineage>
        <taxon>Bacteria</taxon>
        <taxon>Bacillati</taxon>
        <taxon>Bacillota</taxon>
        <taxon>Bacilli</taxon>
        <taxon>Lactobacillales</taxon>
        <taxon>Lactobacillaceae</taxon>
        <taxon>Nicoliella</taxon>
    </lineage>
</organism>
<evidence type="ECO:0000313" key="1">
    <source>
        <dbReference type="EMBL" id="UQS87337.1"/>
    </source>
</evidence>
<sequence length="83" mass="9482">MDQARQTEVLTSLRRTRSHIINALDGTNENSNVIKDIDHFVKVLNETPLDQITEKDVDYHFSIIKAEINCSLNCFTHALNAIK</sequence>
<name>A0A976RT09_9LACO</name>
<dbReference type="RefSeq" id="WP_260117143.1">
    <property type="nucleotide sequence ID" value="NZ_CP093361.1"/>
</dbReference>
<gene>
    <name evidence="1" type="ORF">MOO44_04050</name>
</gene>
<keyword evidence="2" id="KW-1185">Reference proteome</keyword>
<evidence type="ECO:0000313" key="2">
    <source>
        <dbReference type="Proteomes" id="UP000831181"/>
    </source>
</evidence>
<dbReference type="EMBL" id="CP093361">
    <property type="protein sequence ID" value="UQS87337.1"/>
    <property type="molecule type" value="Genomic_DNA"/>
</dbReference>
<dbReference type="Proteomes" id="UP000831181">
    <property type="component" value="Chromosome"/>
</dbReference>